<dbReference type="Gene3D" id="3.40.640.10">
    <property type="entry name" value="Type I PLP-dependent aspartate aminotransferase-like (Major domain)"/>
    <property type="match status" value="1"/>
</dbReference>
<comment type="catalytic activity">
    <reaction evidence="10">
        <text>(sulfur carrier)-H + L-cysteine = (sulfur carrier)-SH + L-alanine</text>
        <dbReference type="Rhea" id="RHEA:43892"/>
        <dbReference type="Rhea" id="RHEA-COMP:14737"/>
        <dbReference type="Rhea" id="RHEA-COMP:14739"/>
        <dbReference type="ChEBI" id="CHEBI:29917"/>
        <dbReference type="ChEBI" id="CHEBI:35235"/>
        <dbReference type="ChEBI" id="CHEBI:57972"/>
        <dbReference type="ChEBI" id="CHEBI:64428"/>
        <dbReference type="EC" id="2.8.1.7"/>
    </reaction>
</comment>
<keyword evidence="6" id="KW-0479">Metal-binding</keyword>
<dbReference type="Gene3D" id="1.10.260.50">
    <property type="match status" value="1"/>
</dbReference>
<evidence type="ECO:0000256" key="6">
    <source>
        <dbReference type="ARBA" id="ARBA00022723"/>
    </source>
</evidence>
<keyword evidence="5 13" id="KW-0808">Transferase</keyword>
<evidence type="ECO:0000256" key="5">
    <source>
        <dbReference type="ARBA" id="ARBA00022679"/>
    </source>
</evidence>
<dbReference type="InterPro" id="IPR015422">
    <property type="entry name" value="PyrdxlP-dep_Trfase_small"/>
</dbReference>
<dbReference type="OrthoDB" id="9808002at2"/>
<proteinExistence type="inferred from homology"/>
<evidence type="ECO:0000313" key="13">
    <source>
        <dbReference type="EMBL" id="ADI65979.1"/>
    </source>
</evidence>
<dbReference type="InterPro" id="IPR015424">
    <property type="entry name" value="PyrdxlP-dep_Trfase"/>
</dbReference>
<dbReference type="Gene3D" id="3.90.1150.10">
    <property type="entry name" value="Aspartate Aminotransferase, domain 1"/>
    <property type="match status" value="1"/>
</dbReference>
<sequence>MQIYLDYSATTPTRPEAIATMQAVLNQQWGNPSSLHEWGNRAALVVEQARIQVAGLINAVPESIIFTSGGTEADNLAVMGVARCYPVPQHIIISSVEHSAVSEPVRMLENWGWEVTRLGVDGKGRINPEDLKAALQHNTVLVSVIYGQSEVGTVQPIAELGRITKIHGALFHTDAVQVAGRLAIDVNNLGIDLLSLSSHKIYGPLGAGALYVRPGMNLIPLLGGGGQEQGLRSGTQATPAIAGFGVAAELAGQELETERLRLTELRDRLFTKLADIPSLIPTGDRIHRLPHHLSFSLEYADGEKISGKTLVRQLNLAGIGISAGAACNSGKLSPSPILLAMGYSQIAALGGIRLTLGKQTTAADVDWTAIVLKQVLQRLTADLSLVIQSTSITCQLAI</sequence>
<dbReference type="InterPro" id="IPR016454">
    <property type="entry name" value="Cysteine_dSase"/>
</dbReference>
<evidence type="ECO:0000256" key="9">
    <source>
        <dbReference type="ARBA" id="ARBA00023014"/>
    </source>
</evidence>
<dbReference type="SUPFAM" id="SSF53383">
    <property type="entry name" value="PLP-dependent transferases"/>
    <property type="match status" value="1"/>
</dbReference>
<dbReference type="PANTHER" id="PTHR11601:SF34">
    <property type="entry name" value="CYSTEINE DESULFURASE"/>
    <property type="match status" value="1"/>
</dbReference>
<comment type="similarity">
    <text evidence="2">Belongs to the class-V pyridoxal-phosphate-dependent aminotransferase family. NifS/IscS subfamily.</text>
</comment>
<name>D7DYA1_NOSA0</name>
<dbReference type="AlphaFoldDB" id="D7DYA1"/>
<gene>
    <name evidence="13" type="ordered locus">Aazo_4811</name>
</gene>
<organism evidence="13 14">
    <name type="scientific">Nostoc azollae (strain 0708)</name>
    <name type="common">Anabaena azollae (strain 0708)</name>
    <dbReference type="NCBI Taxonomy" id="551115"/>
    <lineage>
        <taxon>Bacteria</taxon>
        <taxon>Bacillati</taxon>
        <taxon>Cyanobacteriota</taxon>
        <taxon>Cyanophyceae</taxon>
        <taxon>Nostocales</taxon>
        <taxon>Nostocaceae</taxon>
        <taxon>Trichormus</taxon>
    </lineage>
</organism>
<protein>
    <recommendedName>
        <fullName evidence="4">cysteine desulfurase</fullName>
        <ecNumber evidence="4">2.8.1.7</ecNumber>
    </recommendedName>
</protein>
<evidence type="ECO:0000256" key="11">
    <source>
        <dbReference type="RuleBase" id="RU004504"/>
    </source>
</evidence>
<evidence type="ECO:0000256" key="4">
    <source>
        <dbReference type="ARBA" id="ARBA00012239"/>
    </source>
</evidence>
<dbReference type="HOGENOM" id="CLU_003433_0_0_3"/>
<feature type="domain" description="Aminotransferase class V" evidence="12">
    <location>
        <begin position="3"/>
        <end position="366"/>
    </location>
</feature>
<dbReference type="eggNOG" id="COG1104">
    <property type="taxonomic scope" value="Bacteria"/>
</dbReference>
<evidence type="ECO:0000256" key="1">
    <source>
        <dbReference type="ARBA" id="ARBA00001933"/>
    </source>
</evidence>
<dbReference type="GO" id="GO:0046872">
    <property type="term" value="F:metal ion binding"/>
    <property type="evidence" value="ECO:0007669"/>
    <property type="project" value="UniProtKB-KW"/>
</dbReference>
<evidence type="ECO:0000259" key="12">
    <source>
        <dbReference type="Pfam" id="PF00266"/>
    </source>
</evidence>
<dbReference type="EMBL" id="CP002059">
    <property type="protein sequence ID" value="ADI65979.1"/>
    <property type="molecule type" value="Genomic_DNA"/>
</dbReference>
<comment type="cofactor">
    <cofactor evidence="1 11">
        <name>pyridoxal 5'-phosphate</name>
        <dbReference type="ChEBI" id="CHEBI:597326"/>
    </cofactor>
</comment>
<dbReference type="NCBIfam" id="NF002806">
    <property type="entry name" value="PRK02948.1"/>
    <property type="match status" value="1"/>
</dbReference>
<evidence type="ECO:0000313" key="14">
    <source>
        <dbReference type="Proteomes" id="UP000001511"/>
    </source>
</evidence>
<evidence type="ECO:0000256" key="2">
    <source>
        <dbReference type="ARBA" id="ARBA00006490"/>
    </source>
</evidence>
<dbReference type="InterPro" id="IPR020578">
    <property type="entry name" value="Aminotrans_V_PyrdxlP_BS"/>
</dbReference>
<dbReference type="STRING" id="551115.Aazo_4811"/>
<dbReference type="KEGG" id="naz:Aazo_4811"/>
<dbReference type="RefSeq" id="WP_013192989.1">
    <property type="nucleotide sequence ID" value="NC_014248.1"/>
</dbReference>
<evidence type="ECO:0000256" key="7">
    <source>
        <dbReference type="ARBA" id="ARBA00022898"/>
    </source>
</evidence>
<keyword evidence="14" id="KW-1185">Reference proteome</keyword>
<dbReference type="PIRSF" id="PIRSF005572">
    <property type="entry name" value="NifS"/>
    <property type="match status" value="1"/>
</dbReference>
<dbReference type="GO" id="GO:0031071">
    <property type="term" value="F:cysteine desulfurase activity"/>
    <property type="evidence" value="ECO:0007669"/>
    <property type="project" value="UniProtKB-EC"/>
</dbReference>
<keyword evidence="7" id="KW-0663">Pyridoxal phosphate</keyword>
<dbReference type="GO" id="GO:0051536">
    <property type="term" value="F:iron-sulfur cluster binding"/>
    <property type="evidence" value="ECO:0007669"/>
    <property type="project" value="UniProtKB-KW"/>
</dbReference>
<dbReference type="InterPro" id="IPR015421">
    <property type="entry name" value="PyrdxlP-dep_Trfase_major"/>
</dbReference>
<reference evidence="13 14" key="1">
    <citation type="journal article" date="2010" name="PLoS ONE">
        <title>Genome erosion in a nitrogen-fixing vertically transmitted endosymbiotic multicellular cyanobacterium.</title>
        <authorList>
            <person name="Ran L."/>
            <person name="Larsson J."/>
            <person name="Vigil-Stenman T."/>
            <person name="Nylander J.A."/>
            <person name="Ininbergs K."/>
            <person name="Zheng W.W."/>
            <person name="Lapidus A."/>
            <person name="Lowry S."/>
            <person name="Haselkorn R."/>
            <person name="Bergman B."/>
        </authorList>
    </citation>
    <scope>NUCLEOTIDE SEQUENCE [LARGE SCALE GENOMIC DNA]</scope>
    <source>
        <strain evidence="13 14">0708</strain>
    </source>
</reference>
<keyword evidence="8" id="KW-0408">Iron</keyword>
<dbReference type="EC" id="2.8.1.7" evidence="4"/>
<evidence type="ECO:0000256" key="8">
    <source>
        <dbReference type="ARBA" id="ARBA00023004"/>
    </source>
</evidence>
<dbReference type="PANTHER" id="PTHR11601">
    <property type="entry name" value="CYSTEINE DESULFURYLASE FAMILY MEMBER"/>
    <property type="match status" value="1"/>
</dbReference>
<evidence type="ECO:0000256" key="3">
    <source>
        <dbReference type="ARBA" id="ARBA00011738"/>
    </source>
</evidence>
<dbReference type="Proteomes" id="UP000001511">
    <property type="component" value="Chromosome"/>
</dbReference>
<dbReference type="InterPro" id="IPR000192">
    <property type="entry name" value="Aminotrans_V_dom"/>
</dbReference>
<dbReference type="FunFam" id="3.40.640.10:FF:000084">
    <property type="entry name" value="IscS-like cysteine desulfurase"/>
    <property type="match status" value="1"/>
</dbReference>
<dbReference type="Pfam" id="PF00266">
    <property type="entry name" value="Aminotran_5"/>
    <property type="match status" value="1"/>
</dbReference>
<evidence type="ECO:0000256" key="10">
    <source>
        <dbReference type="ARBA" id="ARBA00050776"/>
    </source>
</evidence>
<comment type="subunit">
    <text evidence="3">Homodimer.</text>
</comment>
<dbReference type="PROSITE" id="PS00595">
    <property type="entry name" value="AA_TRANSFER_CLASS_5"/>
    <property type="match status" value="1"/>
</dbReference>
<accession>D7DYA1</accession>
<keyword evidence="9" id="KW-0411">Iron-sulfur</keyword>